<keyword evidence="1" id="KW-0378">Hydrolase</keyword>
<dbReference type="PRINTS" id="PR01217">
    <property type="entry name" value="PRICHEXTENSN"/>
</dbReference>
<evidence type="ECO:0000313" key="5">
    <source>
        <dbReference type="EMBL" id="MDR7327264.1"/>
    </source>
</evidence>
<dbReference type="InterPro" id="IPR013783">
    <property type="entry name" value="Ig-like_fold"/>
</dbReference>
<feature type="compositionally biased region" description="Low complexity" evidence="3">
    <location>
        <begin position="400"/>
        <end position="411"/>
    </location>
</feature>
<keyword evidence="2" id="KW-0119">Carbohydrate metabolism</keyword>
<gene>
    <name evidence="5" type="ORF">J2S44_007514</name>
</gene>
<keyword evidence="2" id="KW-0624">Polysaccharide degradation</keyword>
<dbReference type="GO" id="GO:0016798">
    <property type="term" value="F:hydrolase activity, acting on glycosyl bonds"/>
    <property type="evidence" value="ECO:0007669"/>
    <property type="project" value="UniProtKB-KW"/>
</dbReference>
<name>A0AAE3ZXZ4_9ACTN</name>
<accession>A0AAE3ZXZ4</accession>
<evidence type="ECO:0000256" key="2">
    <source>
        <dbReference type="ARBA" id="ARBA00023326"/>
    </source>
</evidence>
<evidence type="ECO:0000256" key="3">
    <source>
        <dbReference type="SAM" id="MobiDB-lite"/>
    </source>
</evidence>
<keyword evidence="1" id="KW-0326">Glycosidase</keyword>
<evidence type="ECO:0000313" key="6">
    <source>
        <dbReference type="Proteomes" id="UP001183629"/>
    </source>
</evidence>
<dbReference type="GO" id="GO:0000272">
    <property type="term" value="P:polysaccharide catabolic process"/>
    <property type="evidence" value="ECO:0007669"/>
    <property type="project" value="UniProtKB-KW"/>
</dbReference>
<feature type="domain" description="Fibronectin type-III" evidence="4">
    <location>
        <begin position="122"/>
        <end position="226"/>
    </location>
</feature>
<dbReference type="EMBL" id="JAVDYC010000001">
    <property type="protein sequence ID" value="MDR7327264.1"/>
    <property type="molecule type" value="Genomic_DNA"/>
</dbReference>
<comment type="caution">
    <text evidence="5">The sequence shown here is derived from an EMBL/GenBank/DDBJ whole genome shotgun (WGS) entry which is preliminary data.</text>
</comment>
<dbReference type="SMART" id="SM00060">
    <property type="entry name" value="FN3"/>
    <property type="match status" value="3"/>
</dbReference>
<dbReference type="RefSeq" id="WP_310424426.1">
    <property type="nucleotide sequence ID" value="NZ_JAVDYC010000001.1"/>
</dbReference>
<reference evidence="5 6" key="1">
    <citation type="submission" date="2023-07" db="EMBL/GenBank/DDBJ databases">
        <title>Sequencing the genomes of 1000 actinobacteria strains.</title>
        <authorList>
            <person name="Klenk H.-P."/>
        </authorList>
    </citation>
    <scope>NUCLEOTIDE SEQUENCE [LARGE SCALE GENOMIC DNA]</scope>
    <source>
        <strain evidence="5 6">DSM 44711</strain>
    </source>
</reference>
<dbReference type="Proteomes" id="UP001183629">
    <property type="component" value="Unassembled WGS sequence"/>
</dbReference>
<evidence type="ECO:0000259" key="4">
    <source>
        <dbReference type="PROSITE" id="PS50853"/>
    </source>
</evidence>
<dbReference type="AlphaFoldDB" id="A0AAE3ZXZ4"/>
<feature type="compositionally biased region" description="Low complexity" evidence="3">
    <location>
        <begin position="312"/>
        <end position="326"/>
    </location>
</feature>
<evidence type="ECO:0000256" key="1">
    <source>
        <dbReference type="ARBA" id="ARBA00023295"/>
    </source>
</evidence>
<protein>
    <recommendedName>
        <fullName evidence="4">Fibronectin type-III domain-containing protein</fullName>
    </recommendedName>
</protein>
<dbReference type="InterPro" id="IPR003961">
    <property type="entry name" value="FN3_dom"/>
</dbReference>
<keyword evidence="6" id="KW-1185">Reference proteome</keyword>
<dbReference type="Gene3D" id="2.60.40.10">
    <property type="entry name" value="Immunoglobulins"/>
    <property type="match status" value="2"/>
</dbReference>
<proteinExistence type="predicted"/>
<dbReference type="InterPro" id="IPR036116">
    <property type="entry name" value="FN3_sf"/>
</dbReference>
<feature type="domain" description="Fibronectin type-III" evidence="4">
    <location>
        <begin position="34"/>
        <end position="120"/>
    </location>
</feature>
<dbReference type="SUPFAM" id="SSF49265">
    <property type="entry name" value="Fibronectin type III"/>
    <property type="match status" value="2"/>
</dbReference>
<feature type="compositionally biased region" description="Pro residues" evidence="3">
    <location>
        <begin position="464"/>
        <end position="488"/>
    </location>
</feature>
<organism evidence="5 6">
    <name type="scientific">Catenuloplanes niger</name>
    <dbReference type="NCBI Taxonomy" id="587534"/>
    <lineage>
        <taxon>Bacteria</taxon>
        <taxon>Bacillati</taxon>
        <taxon>Actinomycetota</taxon>
        <taxon>Actinomycetes</taxon>
        <taxon>Micromonosporales</taxon>
        <taxon>Micromonosporaceae</taxon>
        <taxon>Catenuloplanes</taxon>
    </lineage>
</organism>
<dbReference type="CDD" id="cd00063">
    <property type="entry name" value="FN3"/>
    <property type="match status" value="2"/>
</dbReference>
<feature type="compositionally biased region" description="Pro residues" evidence="3">
    <location>
        <begin position="327"/>
        <end position="399"/>
    </location>
</feature>
<dbReference type="PROSITE" id="PS50853">
    <property type="entry name" value="FN3"/>
    <property type="match status" value="2"/>
</dbReference>
<feature type="region of interest" description="Disordered" evidence="3">
    <location>
        <begin position="303"/>
        <end position="508"/>
    </location>
</feature>
<sequence length="742" mass="74020">MGVRQRLAAFGAAMLVALPAVIGLPGAALAVPAAPKSFSAVRNTAAPGQITLGWKTVPDADHYVVDVLRDDVAQPAVSLPVAATSYIVDGANPCVTYKIRIGAVDAAGNGTSTGYVTVRTLAPGVVPGMTTGRSDPATGTVYWRVPSHTGYSPITGYRMLLTRDSDGAELVDRTVTELSHSLPGLDPAMTYKIQVTSANEWGGCATATSPIGRWRPADPVSITAVRRAESPATAEVSWVPAASRPAPTYYQLTYTSGATTSTVRVDAPATSAALTLDPARTWTLQVKSYNEYGGSGTATTTLGVYVPPSTGPTPSASPVSSAGPAPSAGPTPSAGPAPSTNPAPSADPVPSVSPVPTGSPAPTSGPVPSADPEPAPGTGPNPAPLPRPDPEPGPAPSPAAPETAPGTEPTPGTHPEPTPAPGPAPNPVTPEPAPGTGPAPIPAPSPAGTPGPAGAPSPVVADPAPLPQPGPEPSGSPGPVPAPGPSPDPETGQSPTPVPTAVRPDDTTPPVIAAVLSEPADGAGWHRAPVTVAFTCADAQSPIVWCPPAVPVTADGAGQAVTGTAVDAAGNLAGTTVTVNLDRTAPTIVATVAGTRSASGWYTTPPTVRFSCADTGSGIASCPAERRLTAEGRSLTVTGQVTDRAGHTAVVSLTGLRVDLTAPTTRVTGVMPFGPFRRFATPVPACVTTDTGSGVARRATLTVTTTGSGRRAATCAGGTDHAGRTAPPVTVTYAVEQRRVRR</sequence>
<feature type="compositionally biased region" description="Pro residues" evidence="3">
    <location>
        <begin position="412"/>
        <end position="455"/>
    </location>
</feature>